<keyword evidence="3" id="KW-0964">Secreted</keyword>
<proteinExistence type="inferred from homology"/>
<dbReference type="OrthoDB" id="244495at2759"/>
<organism evidence="17 18">
    <name type="scientific">Rhizoctonia solani</name>
    <dbReference type="NCBI Taxonomy" id="456999"/>
    <lineage>
        <taxon>Eukaryota</taxon>
        <taxon>Fungi</taxon>
        <taxon>Dikarya</taxon>
        <taxon>Basidiomycota</taxon>
        <taxon>Agaricomycotina</taxon>
        <taxon>Agaricomycetes</taxon>
        <taxon>Cantharellales</taxon>
        <taxon>Ceratobasidiaceae</taxon>
        <taxon>Rhizoctonia</taxon>
    </lineage>
</organism>
<comment type="catalytic activity">
    <reaction evidence="14">
        <text>[(1-&gt;4)-beta-D-glucosyl]n+m + reduced acceptor + O2 = 4-dehydro-beta-D-glucosyl-[(1-&gt;4)-beta-D-glucosyl]n-1 + [(1-&gt;4)-beta-D-glucosyl]m + acceptor + H2O.</text>
        <dbReference type="EC" id="1.14.99.56"/>
    </reaction>
</comment>
<evidence type="ECO:0000256" key="6">
    <source>
        <dbReference type="ARBA" id="ARBA00023001"/>
    </source>
</evidence>
<keyword evidence="4" id="KW-0479">Metal-binding</keyword>
<dbReference type="GO" id="GO:0005576">
    <property type="term" value="C:extracellular region"/>
    <property type="evidence" value="ECO:0007669"/>
    <property type="project" value="UniProtKB-SubCell"/>
</dbReference>
<dbReference type="Pfam" id="PF03443">
    <property type="entry name" value="AA9"/>
    <property type="match status" value="1"/>
</dbReference>
<evidence type="ECO:0000256" key="10">
    <source>
        <dbReference type="ARBA" id="ARBA00023157"/>
    </source>
</evidence>
<evidence type="ECO:0000256" key="12">
    <source>
        <dbReference type="ARBA" id="ARBA00023326"/>
    </source>
</evidence>
<comment type="subcellular location">
    <subcellularLocation>
        <location evidence="2">Secreted</location>
    </subcellularLocation>
</comment>
<evidence type="ECO:0000256" key="14">
    <source>
        <dbReference type="ARBA" id="ARBA00045077"/>
    </source>
</evidence>
<evidence type="ECO:0000259" key="16">
    <source>
        <dbReference type="Pfam" id="PF03443"/>
    </source>
</evidence>
<evidence type="ECO:0000256" key="3">
    <source>
        <dbReference type="ARBA" id="ARBA00022525"/>
    </source>
</evidence>
<reference evidence="17" key="1">
    <citation type="submission" date="2021-01" db="EMBL/GenBank/DDBJ databases">
        <authorList>
            <person name="Kaushik A."/>
        </authorList>
    </citation>
    <scope>NUCLEOTIDE SEQUENCE</scope>
    <source>
        <strain evidence="17">AG4-R118</strain>
    </source>
</reference>
<dbReference type="InterPro" id="IPR005103">
    <property type="entry name" value="AA9_LPMO"/>
</dbReference>
<evidence type="ECO:0000256" key="9">
    <source>
        <dbReference type="ARBA" id="ARBA00023033"/>
    </source>
</evidence>
<keyword evidence="5" id="KW-0732">Signal</keyword>
<protein>
    <recommendedName>
        <fullName evidence="15">lytic cellulose monooxygenase (C4-dehydrogenating)</fullName>
        <ecNumber evidence="15">1.14.99.56</ecNumber>
    </recommendedName>
</protein>
<evidence type="ECO:0000256" key="15">
    <source>
        <dbReference type="ARBA" id="ARBA00047174"/>
    </source>
</evidence>
<dbReference type="GO" id="GO:0004497">
    <property type="term" value="F:monooxygenase activity"/>
    <property type="evidence" value="ECO:0007669"/>
    <property type="project" value="UniProtKB-KW"/>
</dbReference>
<comment type="cofactor">
    <cofactor evidence="1">
        <name>Cu(2+)</name>
        <dbReference type="ChEBI" id="CHEBI:29036"/>
    </cofactor>
</comment>
<evidence type="ECO:0000256" key="1">
    <source>
        <dbReference type="ARBA" id="ARBA00001973"/>
    </source>
</evidence>
<accession>A0A8H3B2P5</accession>
<evidence type="ECO:0000256" key="8">
    <source>
        <dbReference type="ARBA" id="ARBA00023008"/>
    </source>
</evidence>
<keyword evidence="6" id="KW-0136">Cellulose degradation</keyword>
<dbReference type="PANTHER" id="PTHR33353:SF10">
    <property type="entry name" value="ENDO-BETA-1,4-GLUCANASE D"/>
    <property type="match status" value="1"/>
</dbReference>
<keyword evidence="12" id="KW-0624">Polysaccharide degradation</keyword>
<evidence type="ECO:0000256" key="11">
    <source>
        <dbReference type="ARBA" id="ARBA00023277"/>
    </source>
</evidence>
<evidence type="ECO:0000256" key="4">
    <source>
        <dbReference type="ARBA" id="ARBA00022723"/>
    </source>
</evidence>
<evidence type="ECO:0000256" key="5">
    <source>
        <dbReference type="ARBA" id="ARBA00022729"/>
    </source>
</evidence>
<dbReference type="EMBL" id="CAJMWX010001031">
    <property type="protein sequence ID" value="CAE6446365.1"/>
    <property type="molecule type" value="Genomic_DNA"/>
</dbReference>
<dbReference type="Proteomes" id="UP000663888">
    <property type="component" value="Unassembled WGS sequence"/>
</dbReference>
<dbReference type="InterPro" id="IPR049892">
    <property type="entry name" value="AA9"/>
</dbReference>
<dbReference type="Gene3D" id="2.70.50.70">
    <property type="match status" value="1"/>
</dbReference>
<dbReference type="GO" id="GO:0030245">
    <property type="term" value="P:cellulose catabolic process"/>
    <property type="evidence" value="ECO:0007669"/>
    <property type="project" value="UniProtKB-KW"/>
</dbReference>
<evidence type="ECO:0000256" key="13">
    <source>
        <dbReference type="ARBA" id="ARBA00044502"/>
    </source>
</evidence>
<name>A0A8H3B2P5_9AGAM</name>
<evidence type="ECO:0000256" key="7">
    <source>
        <dbReference type="ARBA" id="ARBA00023002"/>
    </source>
</evidence>
<dbReference type="CDD" id="cd21175">
    <property type="entry name" value="LPMO_AA9"/>
    <property type="match status" value="1"/>
</dbReference>
<keyword evidence="10" id="KW-1015">Disulfide bond</keyword>
<dbReference type="GO" id="GO:0046872">
    <property type="term" value="F:metal ion binding"/>
    <property type="evidence" value="ECO:0007669"/>
    <property type="project" value="UniProtKB-KW"/>
</dbReference>
<keyword evidence="9" id="KW-0503">Monooxygenase</keyword>
<gene>
    <name evidence="17" type="ORF">RDB_LOCUS59242</name>
</gene>
<feature type="domain" description="Auxiliary Activity family 9 catalytic" evidence="16">
    <location>
        <begin position="63"/>
        <end position="248"/>
    </location>
</feature>
<keyword evidence="8" id="KW-0186">Copper</keyword>
<comment type="caution">
    <text evidence="17">The sequence shown here is derived from an EMBL/GenBank/DDBJ whole genome shotgun (WGS) entry which is preliminary data.</text>
</comment>
<dbReference type="AlphaFoldDB" id="A0A8H3B2P5"/>
<evidence type="ECO:0000313" key="17">
    <source>
        <dbReference type="EMBL" id="CAE6446365.1"/>
    </source>
</evidence>
<comment type="similarity">
    <text evidence="13">Belongs to the polysaccharide monooxygenase AA9 family.</text>
</comment>
<evidence type="ECO:0000313" key="18">
    <source>
        <dbReference type="Proteomes" id="UP000663888"/>
    </source>
</evidence>
<evidence type="ECO:0000256" key="2">
    <source>
        <dbReference type="ARBA" id="ARBA00004613"/>
    </source>
</evidence>
<keyword evidence="11" id="KW-0119">Carbohydrate metabolism</keyword>
<dbReference type="EC" id="1.14.99.56" evidence="15"/>
<sequence length="258" mass="27383">MESKLCPWRCNNEYKIKQQSDPQAQPNPEMRSIFALLALALIQPTLGHYRFYKYIDSSGTVTGEYVYVRANTNTNSPVTDVTSTDLRCNVGGLASGSSTLTTTVAAGSTVGFQADIGLIHPGPLQVYLGKVPSGQTAATWDGSGANWFKIYAIGADFSSGDSDTVDQQTFTFKIPSNTPAGNYLLRIEHIAVHGASTVGGAQFYISCAQLTITGSGSGNPAKVSIPGVYTGTEPGLLINIYWPPVTNYTLPGPAVWSG</sequence>
<dbReference type="PANTHER" id="PTHR33353">
    <property type="entry name" value="PUTATIVE (AFU_ORTHOLOGUE AFUA_1G12560)-RELATED"/>
    <property type="match status" value="1"/>
</dbReference>
<keyword evidence="7" id="KW-0560">Oxidoreductase</keyword>